<dbReference type="Gene3D" id="1.20.1250.20">
    <property type="entry name" value="MFS general substrate transporter like domains"/>
    <property type="match status" value="1"/>
</dbReference>
<dbReference type="SUPFAM" id="SSF103473">
    <property type="entry name" value="MFS general substrate transporter"/>
    <property type="match status" value="1"/>
</dbReference>
<keyword evidence="4 6" id="KW-0472">Membrane</keyword>
<evidence type="ECO:0000256" key="6">
    <source>
        <dbReference type="SAM" id="Phobius"/>
    </source>
</evidence>
<dbReference type="Pfam" id="PF07690">
    <property type="entry name" value="MFS_1"/>
    <property type="match status" value="1"/>
</dbReference>
<dbReference type="InterPro" id="IPR011701">
    <property type="entry name" value="MFS"/>
</dbReference>
<reference evidence="8" key="2">
    <citation type="submission" date="2023-06" db="EMBL/GenBank/DDBJ databases">
        <authorList>
            <consortium name="Lawrence Berkeley National Laboratory"/>
            <person name="Haridas S."/>
            <person name="Hensen N."/>
            <person name="Bonometti L."/>
            <person name="Westerberg I."/>
            <person name="Brannstrom I.O."/>
            <person name="Guillou S."/>
            <person name="Cros-Aarteil S."/>
            <person name="Calhoun S."/>
            <person name="Kuo A."/>
            <person name="Mondo S."/>
            <person name="Pangilinan J."/>
            <person name="Riley R."/>
            <person name="Labutti K."/>
            <person name="Andreopoulos B."/>
            <person name="Lipzen A."/>
            <person name="Chen C."/>
            <person name="Yanf M."/>
            <person name="Daum C."/>
            <person name="Ng V."/>
            <person name="Clum A."/>
            <person name="Steindorff A."/>
            <person name="Ohm R."/>
            <person name="Martin F."/>
            <person name="Silar P."/>
            <person name="Natvig D."/>
            <person name="Lalanne C."/>
            <person name="Gautier V."/>
            <person name="Ament-Velasquez S.L."/>
            <person name="Kruys A."/>
            <person name="Hutchinson M.I."/>
            <person name="Powell A.J."/>
            <person name="Barry K."/>
            <person name="Miller A.N."/>
            <person name="Grigoriev I.V."/>
            <person name="Debuchy R."/>
            <person name="Gladieux P."/>
            <person name="Thoren M.H."/>
            <person name="Johannesson H."/>
        </authorList>
    </citation>
    <scope>NUCLEOTIDE SEQUENCE</scope>
    <source>
        <strain evidence="8">CBS 958.72</strain>
    </source>
</reference>
<dbReference type="AlphaFoldDB" id="A0AAE0KHK6"/>
<reference evidence="8" key="1">
    <citation type="journal article" date="2023" name="Mol. Phylogenet. Evol.">
        <title>Genome-scale phylogeny and comparative genomics of the fungal order Sordariales.</title>
        <authorList>
            <person name="Hensen N."/>
            <person name="Bonometti L."/>
            <person name="Westerberg I."/>
            <person name="Brannstrom I.O."/>
            <person name="Guillou S."/>
            <person name="Cros-Aarteil S."/>
            <person name="Calhoun S."/>
            <person name="Haridas S."/>
            <person name="Kuo A."/>
            <person name="Mondo S."/>
            <person name="Pangilinan J."/>
            <person name="Riley R."/>
            <person name="LaButti K."/>
            <person name="Andreopoulos B."/>
            <person name="Lipzen A."/>
            <person name="Chen C."/>
            <person name="Yan M."/>
            <person name="Daum C."/>
            <person name="Ng V."/>
            <person name="Clum A."/>
            <person name="Steindorff A."/>
            <person name="Ohm R.A."/>
            <person name="Martin F."/>
            <person name="Silar P."/>
            <person name="Natvig D.O."/>
            <person name="Lalanne C."/>
            <person name="Gautier V."/>
            <person name="Ament-Velasquez S.L."/>
            <person name="Kruys A."/>
            <person name="Hutchinson M.I."/>
            <person name="Powell A.J."/>
            <person name="Barry K."/>
            <person name="Miller A.N."/>
            <person name="Grigoriev I.V."/>
            <person name="Debuchy R."/>
            <person name="Gladieux P."/>
            <person name="Hiltunen Thoren M."/>
            <person name="Johannesson H."/>
        </authorList>
    </citation>
    <scope>NUCLEOTIDE SEQUENCE</scope>
    <source>
        <strain evidence="8">CBS 958.72</strain>
    </source>
</reference>
<dbReference type="PROSITE" id="PS50850">
    <property type="entry name" value="MFS"/>
    <property type="match status" value="1"/>
</dbReference>
<dbReference type="InterPro" id="IPR020846">
    <property type="entry name" value="MFS_dom"/>
</dbReference>
<dbReference type="PANTHER" id="PTHR23501:SF78">
    <property type="entry name" value="MAJOR FACILITATOR SUPERFAMILY (MFS) PROFILE DOMAIN-CONTAINING PROTEIN-RELATED"/>
    <property type="match status" value="1"/>
</dbReference>
<evidence type="ECO:0000259" key="7">
    <source>
        <dbReference type="PROSITE" id="PS50850"/>
    </source>
</evidence>
<dbReference type="InterPro" id="IPR036259">
    <property type="entry name" value="MFS_trans_sf"/>
</dbReference>
<evidence type="ECO:0000313" key="9">
    <source>
        <dbReference type="Proteomes" id="UP001287356"/>
    </source>
</evidence>
<accession>A0AAE0KHK6</accession>
<keyword evidence="3 6" id="KW-1133">Transmembrane helix</keyword>
<proteinExistence type="predicted"/>
<keyword evidence="2 6" id="KW-0812">Transmembrane</keyword>
<sequence>MANRNYDAKVGAAQDAPPPETRASDDDDSDAQSIGHQRMLLPRAALLIAVPALSVALFVSFIDQTGVSTAVPGVSAALATGAATPWIGASFLIASTAFQLVNGRLSDIFGRKNCLLLCLGLVALGDLLAGFAQTKEQLFAFRAVAGVGGGAVNSIVMIIVSDVTTLENRGKYQAM</sequence>
<dbReference type="PANTHER" id="PTHR23501">
    <property type="entry name" value="MAJOR FACILITATOR SUPERFAMILY"/>
    <property type="match status" value="1"/>
</dbReference>
<evidence type="ECO:0000256" key="3">
    <source>
        <dbReference type="ARBA" id="ARBA00022989"/>
    </source>
</evidence>
<feature type="transmembrane region" description="Helical" evidence="6">
    <location>
        <begin position="113"/>
        <end position="133"/>
    </location>
</feature>
<dbReference type="GO" id="GO:0005886">
    <property type="term" value="C:plasma membrane"/>
    <property type="evidence" value="ECO:0007669"/>
    <property type="project" value="TreeGrafter"/>
</dbReference>
<feature type="transmembrane region" description="Helical" evidence="6">
    <location>
        <begin position="74"/>
        <end position="101"/>
    </location>
</feature>
<comment type="caution">
    <text evidence="8">The sequence shown here is derived from an EMBL/GenBank/DDBJ whole genome shotgun (WGS) entry which is preliminary data.</text>
</comment>
<dbReference type="GO" id="GO:0022857">
    <property type="term" value="F:transmembrane transporter activity"/>
    <property type="evidence" value="ECO:0007669"/>
    <property type="project" value="InterPro"/>
</dbReference>
<name>A0AAE0KHK6_9PEZI</name>
<organism evidence="8 9">
    <name type="scientific">Lasiosphaeria ovina</name>
    <dbReference type="NCBI Taxonomy" id="92902"/>
    <lineage>
        <taxon>Eukaryota</taxon>
        <taxon>Fungi</taxon>
        <taxon>Dikarya</taxon>
        <taxon>Ascomycota</taxon>
        <taxon>Pezizomycotina</taxon>
        <taxon>Sordariomycetes</taxon>
        <taxon>Sordariomycetidae</taxon>
        <taxon>Sordariales</taxon>
        <taxon>Lasiosphaeriaceae</taxon>
        <taxon>Lasiosphaeria</taxon>
    </lineage>
</organism>
<feature type="transmembrane region" description="Helical" evidence="6">
    <location>
        <begin position="44"/>
        <end position="62"/>
    </location>
</feature>
<comment type="subcellular location">
    <subcellularLocation>
        <location evidence="1">Membrane</location>
        <topology evidence="1">Multi-pass membrane protein</topology>
    </subcellularLocation>
</comment>
<feature type="transmembrane region" description="Helical" evidence="6">
    <location>
        <begin position="139"/>
        <end position="160"/>
    </location>
</feature>
<protein>
    <submittedName>
        <fullName evidence="8">Major facilitator superfamily domain-containing protein</fullName>
    </submittedName>
</protein>
<evidence type="ECO:0000256" key="5">
    <source>
        <dbReference type="SAM" id="MobiDB-lite"/>
    </source>
</evidence>
<evidence type="ECO:0000313" key="8">
    <source>
        <dbReference type="EMBL" id="KAK3376669.1"/>
    </source>
</evidence>
<keyword evidence="9" id="KW-1185">Reference proteome</keyword>
<feature type="domain" description="Major facilitator superfamily (MFS) profile" evidence="7">
    <location>
        <begin position="49"/>
        <end position="175"/>
    </location>
</feature>
<evidence type="ECO:0000256" key="2">
    <source>
        <dbReference type="ARBA" id="ARBA00022692"/>
    </source>
</evidence>
<evidence type="ECO:0000256" key="4">
    <source>
        <dbReference type="ARBA" id="ARBA00023136"/>
    </source>
</evidence>
<feature type="region of interest" description="Disordered" evidence="5">
    <location>
        <begin position="1"/>
        <end position="32"/>
    </location>
</feature>
<evidence type="ECO:0000256" key="1">
    <source>
        <dbReference type="ARBA" id="ARBA00004141"/>
    </source>
</evidence>
<dbReference type="Proteomes" id="UP001287356">
    <property type="component" value="Unassembled WGS sequence"/>
</dbReference>
<gene>
    <name evidence="8" type="ORF">B0T24DRAFT_225301</name>
</gene>
<dbReference type="EMBL" id="JAULSN010000003">
    <property type="protein sequence ID" value="KAK3376669.1"/>
    <property type="molecule type" value="Genomic_DNA"/>
</dbReference>